<organism evidence="1">
    <name type="scientific">marine sediment metagenome</name>
    <dbReference type="NCBI Taxonomy" id="412755"/>
    <lineage>
        <taxon>unclassified sequences</taxon>
        <taxon>metagenomes</taxon>
        <taxon>ecological metagenomes</taxon>
    </lineage>
</organism>
<reference evidence="1" key="1">
    <citation type="journal article" date="2015" name="Nature">
        <title>Complex archaea that bridge the gap between prokaryotes and eukaryotes.</title>
        <authorList>
            <person name="Spang A."/>
            <person name="Saw J.H."/>
            <person name="Jorgensen S.L."/>
            <person name="Zaremba-Niedzwiedzka K."/>
            <person name="Martijn J."/>
            <person name="Lind A.E."/>
            <person name="van Eijk R."/>
            <person name="Schleper C."/>
            <person name="Guy L."/>
            <person name="Ettema T.J."/>
        </authorList>
    </citation>
    <scope>NUCLEOTIDE SEQUENCE</scope>
</reference>
<dbReference type="AlphaFoldDB" id="A0A0F8ZP37"/>
<sequence>MDDRIQIMNMDEFKDFMESLGPNAAIKTPQFDRNDGIQPVLPSTDSGWFDRLKTLPPETLKQIGCGIWEEGHYLYPAEWYDFIPAGYEIVDINNEVELFRKGHTDNDRRFGMLPFGFKGEAKS</sequence>
<name>A0A0F8ZP37_9ZZZZ</name>
<accession>A0A0F8ZP37</accession>
<evidence type="ECO:0000313" key="1">
    <source>
        <dbReference type="EMBL" id="KKK68154.1"/>
    </source>
</evidence>
<dbReference type="EMBL" id="LAZR01059268">
    <property type="protein sequence ID" value="KKK68154.1"/>
    <property type="molecule type" value="Genomic_DNA"/>
</dbReference>
<proteinExistence type="predicted"/>
<protein>
    <submittedName>
        <fullName evidence="1">Uncharacterized protein</fullName>
    </submittedName>
</protein>
<gene>
    <name evidence="1" type="ORF">LCGC14_2946910</name>
</gene>
<comment type="caution">
    <text evidence="1">The sequence shown here is derived from an EMBL/GenBank/DDBJ whole genome shotgun (WGS) entry which is preliminary data.</text>
</comment>